<gene>
    <name evidence="21" type="ORF">CA3LBN_003160</name>
</gene>
<feature type="region of interest" description="Disordered" evidence="17">
    <location>
        <begin position="654"/>
        <end position="704"/>
    </location>
</feature>
<reference evidence="21 22" key="1">
    <citation type="submission" date="2021-06" db="EMBL/GenBank/DDBJ databases">
        <title>Candida outbreak in Lebanon.</title>
        <authorList>
            <person name="Finianos M."/>
        </authorList>
    </citation>
    <scope>NUCLEOTIDE SEQUENCE [LARGE SCALE GENOMIC DNA]</scope>
    <source>
        <strain evidence="21">CA3LBN</strain>
    </source>
</reference>
<evidence type="ECO:0000256" key="18">
    <source>
        <dbReference type="SAM" id="Phobius"/>
    </source>
</evidence>
<keyword evidence="12" id="KW-0326">Glycosidase</keyword>
<evidence type="ECO:0000256" key="7">
    <source>
        <dbReference type="ARBA" id="ARBA00022729"/>
    </source>
</evidence>
<dbReference type="EMBL" id="CP076663">
    <property type="protein sequence ID" value="QWU88852.1"/>
    <property type="molecule type" value="Genomic_DNA"/>
</dbReference>
<evidence type="ECO:0000256" key="2">
    <source>
        <dbReference type="ARBA" id="ARBA00004191"/>
    </source>
</evidence>
<dbReference type="InterPro" id="IPR043136">
    <property type="entry name" value="B30.2/SPRY_sf"/>
</dbReference>
<keyword evidence="7 19" id="KW-0732">Signal</keyword>
<accession>A0ABX8I735</accession>
<feature type="compositionally biased region" description="Basic and acidic residues" evidence="17">
    <location>
        <begin position="692"/>
        <end position="704"/>
    </location>
</feature>
<evidence type="ECO:0000256" key="15">
    <source>
        <dbReference type="ARBA" id="ARBA00041761"/>
    </source>
</evidence>
<proteinExistence type="inferred from homology"/>
<sequence>MQFKYLVAVSALVSSVASLGDLAFSLGVKDNAGNCKSAEEYKSDFDVLSGQSKVVRTYAVSDCNTLQNLGPAAEDAGFQVMFGIWPTDQAHFDEEKQALKDFLPKISKSTIKVFTVGSEALYRDDMSASDLANAIDEVKQLLSEIKDKNGESYGDVQVGTADSWNVLVDGAALPAIKAADFVFANAFSYWQGQTKENASYSFVDDIMQALQTIQTAKGSTDLSNFWVGETGWPTKGTHFEASEPSVENAKDFWKEAICAIRAWGVNVCVFEAFDEAWKPDSSGTSDVEKYWGVWDASYNLKYPLSCDNRGTVLFIIGIVALSIVLLSALLIATIIVFRRVGHLNEESFSREEENQAYLELNSEEQELYFQSREYLTTNPYFRGDLLLSQNLSVQEKGIRAWEFVKDYMLTNNDLLIVNRFELNFFKHFECSTQTNLPMPTTNEVYYFESKIYSLPHPEDTLISIGLGVKPYPWFRLPGRHAHSVSYDSNGYRRHNQPFVPSGEPQFPKLIEGDVVGVGYRVRSGTVFFTRNGKKVSESKLGGHIKNFKIPQDGQIYPIIGANNLCSVHVNIGQLGYVFIEGNVKKWGFAPLEGNGPAPPAYKKFNADILLERSEIDDENDLNERESDFPPDFWHVEGGPEVDTVNHDKFSYNAYGDEPSEDERITMDSLIPSKPPSYNAENTSSNVQGEDGDQSHNDEEVDHNA</sequence>
<keyword evidence="4" id="KW-0134">Cell wall</keyword>
<evidence type="ECO:0000256" key="19">
    <source>
        <dbReference type="SAM" id="SignalP"/>
    </source>
</evidence>
<dbReference type="Gene3D" id="3.20.20.80">
    <property type="entry name" value="Glycosidases"/>
    <property type="match status" value="1"/>
</dbReference>
<dbReference type="InterPro" id="IPR001870">
    <property type="entry name" value="B30.2/SPRY"/>
</dbReference>
<dbReference type="Proteomes" id="UP000825434">
    <property type="component" value="Chromosome 3"/>
</dbReference>
<evidence type="ECO:0000256" key="6">
    <source>
        <dbReference type="ARBA" id="ARBA00022692"/>
    </source>
</evidence>
<evidence type="ECO:0000313" key="21">
    <source>
        <dbReference type="EMBL" id="QWU88852.1"/>
    </source>
</evidence>
<keyword evidence="6 18" id="KW-0812">Transmembrane</keyword>
<evidence type="ECO:0000256" key="10">
    <source>
        <dbReference type="ARBA" id="ARBA00023136"/>
    </source>
</evidence>
<keyword evidence="5" id="KW-0964">Secreted</keyword>
<dbReference type="InterPro" id="IPR003877">
    <property type="entry name" value="SPRY_dom"/>
</dbReference>
<dbReference type="EC" id="3.2.1.58" evidence="14"/>
<keyword evidence="9 18" id="KW-1133">Transmembrane helix</keyword>
<evidence type="ECO:0000313" key="22">
    <source>
        <dbReference type="Proteomes" id="UP000825434"/>
    </source>
</evidence>
<evidence type="ECO:0000256" key="8">
    <source>
        <dbReference type="ARBA" id="ARBA00022801"/>
    </source>
</evidence>
<evidence type="ECO:0000256" key="3">
    <source>
        <dbReference type="ARBA" id="ARBA00008773"/>
    </source>
</evidence>
<dbReference type="Pfam" id="PF00332">
    <property type="entry name" value="Glyco_hydro_17"/>
    <property type="match status" value="1"/>
</dbReference>
<dbReference type="SMART" id="SM00449">
    <property type="entry name" value="SPRY"/>
    <property type="match status" value="1"/>
</dbReference>
<evidence type="ECO:0000256" key="4">
    <source>
        <dbReference type="ARBA" id="ARBA00022512"/>
    </source>
</evidence>
<name>A0ABX8I735_9ASCO</name>
<comment type="subcellular location">
    <subcellularLocation>
        <location evidence="1">Membrane</location>
        <topology evidence="1">Single-pass membrane protein</topology>
    </subcellularLocation>
    <subcellularLocation>
        <location evidence="2">Secreted</location>
        <location evidence="2">Cell wall</location>
    </subcellularLocation>
</comment>
<dbReference type="SUPFAM" id="SSF51445">
    <property type="entry name" value="(Trans)glycosidases"/>
    <property type="match status" value="1"/>
</dbReference>
<evidence type="ECO:0000256" key="12">
    <source>
        <dbReference type="ARBA" id="ARBA00023295"/>
    </source>
</evidence>
<evidence type="ECO:0000256" key="1">
    <source>
        <dbReference type="ARBA" id="ARBA00004167"/>
    </source>
</evidence>
<dbReference type="SUPFAM" id="SSF49899">
    <property type="entry name" value="Concanavalin A-like lectins/glucanases"/>
    <property type="match status" value="1"/>
</dbReference>
<feature type="transmembrane region" description="Helical" evidence="18">
    <location>
        <begin position="312"/>
        <end position="337"/>
    </location>
</feature>
<evidence type="ECO:0000256" key="11">
    <source>
        <dbReference type="ARBA" id="ARBA00023180"/>
    </source>
</evidence>
<evidence type="ECO:0000256" key="14">
    <source>
        <dbReference type="ARBA" id="ARBA00038929"/>
    </source>
</evidence>
<comment type="catalytic activity">
    <reaction evidence="13">
        <text>Successive hydrolysis of beta-D-glucose units from the non-reducing ends of (1-&gt;3)-beta-D-glucans, releasing alpha-glucose.</text>
        <dbReference type="EC" id="3.2.1.58"/>
    </reaction>
</comment>
<evidence type="ECO:0000256" key="13">
    <source>
        <dbReference type="ARBA" id="ARBA00036824"/>
    </source>
</evidence>
<keyword evidence="10 18" id="KW-0472">Membrane</keyword>
<evidence type="ECO:0000256" key="9">
    <source>
        <dbReference type="ARBA" id="ARBA00022989"/>
    </source>
</evidence>
<protein>
    <recommendedName>
        <fullName evidence="14">glucan 1,3-beta-glucosidase</fullName>
        <ecNumber evidence="14">3.2.1.58</ecNumber>
    </recommendedName>
    <alternativeName>
        <fullName evidence="15">Exo-1,3-beta-glucanase</fullName>
    </alternativeName>
</protein>
<comment type="similarity">
    <text evidence="3 16">Belongs to the glycosyl hydrolase 17 family.</text>
</comment>
<dbReference type="CDD" id="cd12910">
    <property type="entry name" value="SPRY_SSH4_like"/>
    <property type="match status" value="1"/>
</dbReference>
<dbReference type="InterPro" id="IPR050732">
    <property type="entry name" value="Beta-glucan_modifiers"/>
</dbReference>
<dbReference type="PANTHER" id="PTHR16631">
    <property type="entry name" value="GLUCAN 1,3-BETA-GLUCOSIDASE"/>
    <property type="match status" value="1"/>
</dbReference>
<feature type="chain" id="PRO_5045541325" description="glucan 1,3-beta-glucosidase" evidence="19">
    <location>
        <begin position="19"/>
        <end position="704"/>
    </location>
</feature>
<dbReference type="Pfam" id="PF00622">
    <property type="entry name" value="SPRY"/>
    <property type="match status" value="1"/>
</dbReference>
<organism evidence="21 22">
    <name type="scientific">Candidozyma haemuli</name>
    <dbReference type="NCBI Taxonomy" id="45357"/>
    <lineage>
        <taxon>Eukaryota</taxon>
        <taxon>Fungi</taxon>
        <taxon>Dikarya</taxon>
        <taxon>Ascomycota</taxon>
        <taxon>Saccharomycotina</taxon>
        <taxon>Pichiomycetes</taxon>
        <taxon>Metschnikowiaceae</taxon>
        <taxon>Candidozyma</taxon>
    </lineage>
</organism>
<evidence type="ECO:0000256" key="16">
    <source>
        <dbReference type="RuleBase" id="RU004335"/>
    </source>
</evidence>
<feature type="domain" description="B30.2/SPRY" evidence="20">
    <location>
        <begin position="383"/>
        <end position="576"/>
    </location>
</feature>
<dbReference type="PROSITE" id="PS50188">
    <property type="entry name" value="B302_SPRY"/>
    <property type="match status" value="1"/>
</dbReference>
<feature type="signal peptide" evidence="19">
    <location>
        <begin position="1"/>
        <end position="18"/>
    </location>
</feature>
<dbReference type="Gene3D" id="2.60.120.920">
    <property type="match status" value="1"/>
</dbReference>
<evidence type="ECO:0000259" key="20">
    <source>
        <dbReference type="PROSITE" id="PS50188"/>
    </source>
</evidence>
<evidence type="ECO:0000256" key="17">
    <source>
        <dbReference type="SAM" id="MobiDB-lite"/>
    </source>
</evidence>
<dbReference type="InterPro" id="IPR035780">
    <property type="entry name" value="SPRY_Ssh4-like"/>
</dbReference>
<evidence type="ECO:0000256" key="5">
    <source>
        <dbReference type="ARBA" id="ARBA00022525"/>
    </source>
</evidence>
<dbReference type="InterPro" id="IPR000490">
    <property type="entry name" value="Glyco_hydro_17"/>
</dbReference>
<keyword evidence="22" id="KW-1185">Reference proteome</keyword>
<keyword evidence="11" id="KW-0325">Glycoprotein</keyword>
<dbReference type="PANTHER" id="PTHR16631:SF26">
    <property type="entry name" value="GLUCAN 1,3-BETA-GLUCOSIDASE"/>
    <property type="match status" value="1"/>
</dbReference>
<dbReference type="InterPro" id="IPR013320">
    <property type="entry name" value="ConA-like_dom_sf"/>
</dbReference>
<keyword evidence="8" id="KW-0378">Hydrolase</keyword>
<dbReference type="InterPro" id="IPR017853">
    <property type="entry name" value="GH"/>
</dbReference>
<feature type="compositionally biased region" description="Polar residues" evidence="17">
    <location>
        <begin position="678"/>
        <end position="687"/>
    </location>
</feature>